<accession>A0ABW3BGH2</accession>
<dbReference type="PANTHER" id="PTHR35176:SF6">
    <property type="entry name" value="HEME OXYGENASE HI_0854-RELATED"/>
    <property type="match status" value="1"/>
</dbReference>
<comment type="caution">
    <text evidence="2">The sequence shown here is derived from an EMBL/GenBank/DDBJ whole genome shotgun (WGS) entry which is preliminary data.</text>
</comment>
<organism evidence="2 3">
    <name type="scientific">Streptomonospora algeriensis</name>
    <dbReference type="NCBI Taxonomy" id="995084"/>
    <lineage>
        <taxon>Bacteria</taxon>
        <taxon>Bacillati</taxon>
        <taxon>Actinomycetota</taxon>
        <taxon>Actinomycetes</taxon>
        <taxon>Streptosporangiales</taxon>
        <taxon>Nocardiopsidaceae</taxon>
        <taxon>Streptomonospora</taxon>
    </lineage>
</organism>
<name>A0ABW3BGH2_9ACTN</name>
<dbReference type="Gene3D" id="2.30.110.10">
    <property type="entry name" value="Electron Transport, Fmn-binding Protein, Chain A"/>
    <property type="match status" value="1"/>
</dbReference>
<proteinExistence type="predicted"/>
<reference evidence="3" key="1">
    <citation type="journal article" date="2019" name="Int. J. Syst. Evol. Microbiol.">
        <title>The Global Catalogue of Microorganisms (GCM) 10K type strain sequencing project: providing services to taxonomists for standard genome sequencing and annotation.</title>
        <authorList>
            <consortium name="The Broad Institute Genomics Platform"/>
            <consortium name="The Broad Institute Genome Sequencing Center for Infectious Disease"/>
            <person name="Wu L."/>
            <person name="Ma J."/>
        </authorList>
    </citation>
    <scope>NUCLEOTIDE SEQUENCE [LARGE SCALE GENOMIC DNA]</scope>
    <source>
        <strain evidence="3">CCUG 63369</strain>
    </source>
</reference>
<protein>
    <submittedName>
        <fullName evidence="2">Pyridoxamine 5'-phosphate oxidase family protein</fullName>
    </submittedName>
</protein>
<keyword evidence="3" id="KW-1185">Reference proteome</keyword>
<keyword evidence="1" id="KW-0560">Oxidoreductase</keyword>
<dbReference type="InterPro" id="IPR012349">
    <property type="entry name" value="Split_barrel_FMN-bd"/>
</dbReference>
<evidence type="ECO:0000313" key="2">
    <source>
        <dbReference type="EMBL" id="MFD0802160.1"/>
    </source>
</evidence>
<dbReference type="EMBL" id="JBHTHR010000388">
    <property type="protein sequence ID" value="MFD0802160.1"/>
    <property type="molecule type" value="Genomic_DNA"/>
</dbReference>
<evidence type="ECO:0000256" key="1">
    <source>
        <dbReference type="ARBA" id="ARBA00023002"/>
    </source>
</evidence>
<sequence length="171" mass="17901">MDGDSTKTTPAAGAATAVPWHEFAAAEPAFAAGVRAAFGAAKHHVLATLRGDGSPRVSGTEVDLTGGVLLLGSMAGARKAVDLRRDGRMALHTAPEESMDPGDAKVAGVAVEVTDPEQARALLTDPGADPGTFHLFRVLLGEAVVTSVHADRLRIRHWHPRRGLVDEFRDG</sequence>
<gene>
    <name evidence="2" type="ORF">ACFQZU_12670</name>
</gene>
<dbReference type="PANTHER" id="PTHR35176">
    <property type="entry name" value="HEME OXYGENASE HI_0854-RELATED"/>
    <property type="match status" value="1"/>
</dbReference>
<dbReference type="InterPro" id="IPR052019">
    <property type="entry name" value="F420H2_bilvrd_red/Heme_oxyg"/>
</dbReference>
<evidence type="ECO:0000313" key="3">
    <source>
        <dbReference type="Proteomes" id="UP001596956"/>
    </source>
</evidence>
<dbReference type="Proteomes" id="UP001596956">
    <property type="component" value="Unassembled WGS sequence"/>
</dbReference>
<dbReference type="SUPFAM" id="SSF50475">
    <property type="entry name" value="FMN-binding split barrel"/>
    <property type="match status" value="1"/>
</dbReference>